<dbReference type="EMBL" id="CP016769">
    <property type="protein sequence ID" value="ASY10925.1"/>
    <property type="molecule type" value="Genomic_DNA"/>
</dbReference>
<dbReference type="AlphaFoldDB" id="A0AAD0E4W1"/>
<feature type="transmembrane region" description="Helical" evidence="1">
    <location>
        <begin position="598"/>
        <end position="617"/>
    </location>
</feature>
<dbReference type="Proteomes" id="UP000217144">
    <property type="component" value="Chromosome"/>
</dbReference>
<evidence type="ECO:0000313" key="3">
    <source>
        <dbReference type="Proteomes" id="UP000217144"/>
    </source>
</evidence>
<feature type="transmembrane region" description="Helical" evidence="1">
    <location>
        <begin position="551"/>
        <end position="578"/>
    </location>
</feature>
<keyword evidence="1" id="KW-1133">Transmembrane helix</keyword>
<evidence type="ECO:0000256" key="1">
    <source>
        <dbReference type="SAM" id="Phobius"/>
    </source>
</evidence>
<dbReference type="InterPro" id="IPR029044">
    <property type="entry name" value="Nucleotide-diphossugar_trans"/>
</dbReference>
<dbReference type="Gene3D" id="3.90.550.10">
    <property type="entry name" value="Spore Coat Polysaccharide Biosynthesis Protein SpsA, Chain A"/>
    <property type="match status" value="1"/>
</dbReference>
<organism evidence="2 3">
    <name type="scientific">Candidatus Planktophila lacus</name>
    <dbReference type="NCBI Taxonomy" id="1884913"/>
    <lineage>
        <taxon>Bacteria</taxon>
        <taxon>Bacillati</taxon>
        <taxon>Actinomycetota</taxon>
        <taxon>Actinomycetes</taxon>
        <taxon>Candidatus Nanopelagicales</taxon>
        <taxon>Candidatus Nanopelagicaceae</taxon>
        <taxon>Candidatus Planktophila</taxon>
    </lineage>
</organism>
<dbReference type="SUPFAM" id="SSF53448">
    <property type="entry name" value="Nucleotide-diphospho-sugar transferases"/>
    <property type="match status" value="1"/>
</dbReference>
<dbReference type="InterPro" id="IPR050834">
    <property type="entry name" value="Glycosyltransf_2"/>
</dbReference>
<feature type="transmembrane region" description="Helical" evidence="1">
    <location>
        <begin position="981"/>
        <end position="1000"/>
    </location>
</feature>
<proteinExistence type="predicted"/>
<dbReference type="PANTHER" id="PTHR43685:SF3">
    <property type="entry name" value="SLR2126 PROTEIN"/>
    <property type="match status" value="1"/>
</dbReference>
<dbReference type="RefSeq" id="WP_095671416.1">
    <property type="nucleotide sequence ID" value="NZ_CP016769.1"/>
</dbReference>
<feature type="transmembrane region" description="Helical" evidence="1">
    <location>
        <begin position="390"/>
        <end position="407"/>
    </location>
</feature>
<feature type="transmembrane region" description="Helical" evidence="1">
    <location>
        <begin position="677"/>
        <end position="697"/>
    </location>
</feature>
<evidence type="ECO:0000313" key="2">
    <source>
        <dbReference type="EMBL" id="ASY10925.1"/>
    </source>
</evidence>
<accession>A0AAD0E4W1</accession>
<dbReference type="PANTHER" id="PTHR43685">
    <property type="entry name" value="GLYCOSYLTRANSFERASE"/>
    <property type="match status" value="1"/>
</dbReference>
<name>A0AAD0E4W1_9ACTN</name>
<feature type="transmembrane region" description="Helical" evidence="1">
    <location>
        <begin position="464"/>
        <end position="483"/>
    </location>
</feature>
<feature type="transmembrane region" description="Helical" evidence="1">
    <location>
        <begin position="653"/>
        <end position="670"/>
    </location>
</feature>
<sequence length="1013" mass="110600">MSSHRVTAILVLHDGTLWLPEVVASLTSQTLQVDSIVAVDTGSIDSSAKLVKGARIPVLPMDRDTGFGEAVAHAVATLPASSDPEHEWLWIIHDDLSVDRSALENLIAEVDTRPNVAMAGPKLLGWHDRTHLLEMGISIAANGNRWTGLEPAEYDQGQRDGVHEVLAVSTAGALIRRDVFEQLGGFDPNLDLFRDDVDFGWRLYSAGFAAIAVSSAVAFHAEASANERRSVDVAEAFLHRPLLLDRRNAAYVLLVNSSWWRLPLLTVQLLAGAIFRSIAFLFAKLPGYAGDEILAVGTQFLHPGELVRARKIRKLQRLVPSGIALRFIPSRWSQLRMAASRSAEWVREQLFPSEITEVRNPSLLDENLDEEDLLTPANSRSWITLLKRPLIAATLFLFVLTFFWSRFRLGSISGGALPEQPSGVSALWNTYFSGWHSIAMGTSASAPTWMAFLAVAATPFFGNVNFFIAVLFFLAPILLALTGHHFLKEFSTNRWLTTSGAVLYALSPVAISAVNSGRLSTLIVLLLLPLLAIAARGWFEIEEFSWRKVFALSLLVSIIFAFSPFIFILGIALTGFSIYRDYIDSSSGVNIVLFNARLYRRLALTFTPLLICAPWSFELIINPNRFFLDSGFLLQGSGPNFALLGNPGGPGSLPWYLISPLTLVLVISLFSSTRARFIAEIGFVSLLISILFSAISITGNGTSIATQLYPGTLMAITTMTAIASAIAVSDKLRERLKATHVNFRHISAAVMLIATTTYALSATLWVATTAGSAPLQSGREIVLPPFLAVEKDAKTMVIRPRTVGEDVSLNFYLARGGDARLGDPDMAPSNREQITNAVLELADGSGLTSSSTFALNGIKYLFLKNPTDENLVRIVDGLGGFTRASSTNAGIVWKISANTGTVLFTNLAGKTTVLPISQSEFEVTVPEPGTLTLTENYAQGWRAMQEGQRLDRNRSVVNLPVFEVLQPGTVSFLYDGSLRRALISLELIIFITVVVLALPAGRRRREIEDSELA</sequence>
<protein>
    <submittedName>
        <fullName evidence="2">Glycosyltransferase</fullName>
    </submittedName>
</protein>
<keyword evidence="1" id="KW-0812">Transmembrane</keyword>
<feature type="transmembrane region" description="Helical" evidence="1">
    <location>
        <begin position="495"/>
        <end position="514"/>
    </location>
</feature>
<feature type="transmembrane region" description="Helical" evidence="1">
    <location>
        <begin position="521"/>
        <end position="539"/>
    </location>
</feature>
<gene>
    <name evidence="2" type="ORF">A1s21148_05400</name>
</gene>
<keyword evidence="3" id="KW-1185">Reference proteome</keyword>
<dbReference type="Pfam" id="PF13641">
    <property type="entry name" value="Glyco_tranf_2_3"/>
    <property type="match status" value="1"/>
</dbReference>
<feature type="transmembrane region" description="Helical" evidence="1">
    <location>
        <begin position="748"/>
        <end position="767"/>
    </location>
</feature>
<feature type="transmembrane region" description="Helical" evidence="1">
    <location>
        <begin position="709"/>
        <end position="728"/>
    </location>
</feature>
<feature type="transmembrane region" description="Helical" evidence="1">
    <location>
        <begin position="435"/>
        <end position="457"/>
    </location>
</feature>
<keyword evidence="1" id="KW-0472">Membrane</keyword>
<reference evidence="2 3" key="1">
    <citation type="submission" date="2016-07" db="EMBL/GenBank/DDBJ databases">
        <title>High microdiversification within the ubiquitous acI lineage of Actinobacteria.</title>
        <authorList>
            <person name="Neuenschwander S.M."/>
            <person name="Salcher M."/>
            <person name="Ghai R."/>
            <person name="Pernthaler J."/>
        </authorList>
    </citation>
    <scope>NUCLEOTIDE SEQUENCE [LARGE SCALE GENOMIC DNA]</scope>
    <source>
        <strain evidence="2">MMS-21-148</strain>
    </source>
</reference>
<dbReference type="KEGG" id="plan:A1s21148_05400"/>
<feature type="transmembrane region" description="Helical" evidence="1">
    <location>
        <begin position="203"/>
        <end position="221"/>
    </location>
</feature>